<feature type="compositionally biased region" description="Basic and acidic residues" evidence="5">
    <location>
        <begin position="114"/>
        <end position="123"/>
    </location>
</feature>
<dbReference type="GO" id="GO:0008234">
    <property type="term" value="F:cysteine-type peptidase activity"/>
    <property type="evidence" value="ECO:0007669"/>
    <property type="project" value="InterPro"/>
</dbReference>
<comment type="similarity">
    <text evidence="1">Belongs to the peptidase C48 family.</text>
</comment>
<dbReference type="InterPro" id="IPR058352">
    <property type="entry name" value="DUF8039"/>
</dbReference>
<reference evidence="7 8" key="1">
    <citation type="submission" date="2019-04" db="EMBL/GenBank/DDBJ databases">
        <title>An improved genome assembly and genetic linkage map for asparagus bean, Vigna unguiculata ssp. sesquipedialis.</title>
        <authorList>
            <person name="Xia Q."/>
            <person name="Zhang R."/>
            <person name="Dong Y."/>
        </authorList>
    </citation>
    <scope>NUCLEOTIDE SEQUENCE [LARGE SCALE GENOMIC DNA]</scope>
    <source>
        <tissue evidence="7">Leaf</tissue>
    </source>
</reference>
<evidence type="ECO:0000259" key="6">
    <source>
        <dbReference type="PROSITE" id="PS50600"/>
    </source>
</evidence>
<protein>
    <submittedName>
        <fullName evidence="7">Sentrin-specific protease 2</fullName>
    </submittedName>
</protein>
<dbReference type="Proteomes" id="UP000501690">
    <property type="component" value="Linkage Group LG10"/>
</dbReference>
<dbReference type="Pfam" id="PF02902">
    <property type="entry name" value="Peptidase_C48"/>
    <property type="match status" value="1"/>
</dbReference>
<dbReference type="PROSITE" id="PS50600">
    <property type="entry name" value="ULP_PROTEASE"/>
    <property type="match status" value="1"/>
</dbReference>
<keyword evidence="4" id="KW-0175">Coiled coil</keyword>
<feature type="coiled-coil region" evidence="4">
    <location>
        <begin position="239"/>
        <end position="266"/>
    </location>
</feature>
<evidence type="ECO:0000256" key="2">
    <source>
        <dbReference type="ARBA" id="ARBA00022670"/>
    </source>
</evidence>
<dbReference type="InterPro" id="IPR038765">
    <property type="entry name" value="Papain-like_cys_pep_sf"/>
</dbReference>
<keyword evidence="8" id="KW-1185">Reference proteome</keyword>
<keyword evidence="3" id="KW-0378">Hydrolase</keyword>
<dbReference type="AlphaFoldDB" id="A0A4D6NB31"/>
<evidence type="ECO:0000256" key="5">
    <source>
        <dbReference type="SAM" id="MobiDB-lite"/>
    </source>
</evidence>
<dbReference type="Gene3D" id="3.40.395.10">
    <property type="entry name" value="Adenoviral Proteinase, Chain A"/>
    <property type="match status" value="1"/>
</dbReference>
<gene>
    <name evidence="7" type="ORF">DEO72_LG10g2266</name>
</gene>
<proteinExistence type="inferred from homology"/>
<dbReference type="PANTHER" id="PTHR33018">
    <property type="entry name" value="OS10G0338966 PROTEIN-RELATED"/>
    <property type="match status" value="1"/>
</dbReference>
<name>A0A4D6NB31_VIGUN</name>
<dbReference type="InterPro" id="IPR004252">
    <property type="entry name" value="Probable_transposase_24"/>
</dbReference>
<dbReference type="SUPFAM" id="SSF54001">
    <property type="entry name" value="Cysteine proteinases"/>
    <property type="match status" value="1"/>
</dbReference>
<dbReference type="GO" id="GO:0006508">
    <property type="term" value="P:proteolysis"/>
    <property type="evidence" value="ECO:0007669"/>
    <property type="project" value="UniProtKB-KW"/>
</dbReference>
<keyword evidence="2 7" id="KW-0645">Protease</keyword>
<organism evidence="7 8">
    <name type="scientific">Vigna unguiculata</name>
    <name type="common">Cowpea</name>
    <dbReference type="NCBI Taxonomy" id="3917"/>
    <lineage>
        <taxon>Eukaryota</taxon>
        <taxon>Viridiplantae</taxon>
        <taxon>Streptophyta</taxon>
        <taxon>Embryophyta</taxon>
        <taxon>Tracheophyta</taxon>
        <taxon>Spermatophyta</taxon>
        <taxon>Magnoliopsida</taxon>
        <taxon>eudicotyledons</taxon>
        <taxon>Gunneridae</taxon>
        <taxon>Pentapetalae</taxon>
        <taxon>rosids</taxon>
        <taxon>fabids</taxon>
        <taxon>Fabales</taxon>
        <taxon>Fabaceae</taxon>
        <taxon>Papilionoideae</taxon>
        <taxon>50 kb inversion clade</taxon>
        <taxon>NPAAA clade</taxon>
        <taxon>indigoferoid/millettioid clade</taxon>
        <taxon>Phaseoleae</taxon>
        <taxon>Vigna</taxon>
    </lineage>
</organism>
<evidence type="ECO:0000256" key="1">
    <source>
        <dbReference type="ARBA" id="ARBA00005234"/>
    </source>
</evidence>
<dbReference type="InterPro" id="IPR003653">
    <property type="entry name" value="Peptidase_C48_C"/>
</dbReference>
<sequence length="656" mass="75900">MASPSEDDNLPLEEAKWKKGVVIMKKIIRARSEGKKLDLTFNLDTSRKNYVFKEAGKLLRNFRTNLANNYLKDENGNYIENPPTQPPENYASMISEDIWREFVAKRMDTSFQEKSLKNKERASHSKYPNRGSRKEYARLEQQMIKELGSNVSNIPRQELWKHARVNKAGEIENEEVQQVWDKCVSHIFSYYICVSCDNKCDMLYYSLCVPEYPCRVRATRFGVTHKYFFPRKHYTQQEHDTLTTQMKDMVQRMARIENEINSLQKKDTSNNIEEHDIGVNSGQGSCTISSNRVSSCKLFVSSPLLCLVAHGKLHNVKGDTLHGRSLPNGHVKVSVDIAIEPNVSLLIPNVDDDIMTIGQAIGTFVAWPINLLQVVDLDSTLSEKKRINNTNESVEPKRKCQGKMAIQHTPRKVIHPNLPQWCNYLSSYMKLKPTESFSPIEIEKDIFGLDEHKEIVNAEIIEEVIDYAWLGATTISIYIGQIYKEFFFLSPQITTNELPMKERMQKIVSIFLNNGVIDKFVLAPINTGQHWILIEINLKMEIIYYLDPLAKDINMRQDLKKLFDMIIETYRAQRGSKVSKSKLSNIKWTPIKCPKQSNGHDCGYYICCYMKEIVTYCEVGTIPIDYFPSCRCQQYSDNQIIEVREDWCFYLISKCL</sequence>
<feature type="region of interest" description="Disordered" evidence="5">
    <location>
        <begin position="113"/>
        <end position="132"/>
    </location>
</feature>
<evidence type="ECO:0000313" key="7">
    <source>
        <dbReference type="EMBL" id="QCE11033.1"/>
    </source>
</evidence>
<evidence type="ECO:0000256" key="3">
    <source>
        <dbReference type="ARBA" id="ARBA00022801"/>
    </source>
</evidence>
<evidence type="ECO:0000313" key="8">
    <source>
        <dbReference type="Proteomes" id="UP000501690"/>
    </source>
</evidence>
<dbReference type="Pfam" id="PF03004">
    <property type="entry name" value="Transposase_24"/>
    <property type="match status" value="1"/>
</dbReference>
<accession>A0A4D6NB31</accession>
<dbReference type="EMBL" id="CP039354">
    <property type="protein sequence ID" value="QCE11033.1"/>
    <property type="molecule type" value="Genomic_DNA"/>
</dbReference>
<evidence type="ECO:0000256" key="4">
    <source>
        <dbReference type="SAM" id="Coils"/>
    </source>
</evidence>
<dbReference type="Pfam" id="PF26133">
    <property type="entry name" value="DUF8039"/>
    <property type="match status" value="1"/>
</dbReference>
<feature type="domain" description="Ubiquitin-like protease family profile" evidence="6">
    <location>
        <begin position="440"/>
        <end position="613"/>
    </location>
</feature>
<dbReference type="PANTHER" id="PTHR33018:SF31">
    <property type="entry name" value="TRANSPOSASE, PTTA_EN_SPM, PLANT"/>
    <property type="match status" value="1"/>
</dbReference>